<feature type="domain" description="HTH marR-type" evidence="1">
    <location>
        <begin position="7"/>
        <end position="153"/>
    </location>
</feature>
<gene>
    <name evidence="2" type="ORF">P8627_04000</name>
</gene>
<dbReference type="EMBL" id="CP122537">
    <property type="protein sequence ID" value="WGH79438.1"/>
    <property type="molecule type" value="Genomic_DNA"/>
</dbReference>
<dbReference type="RefSeq" id="WP_279966299.1">
    <property type="nucleotide sequence ID" value="NZ_CP122537.1"/>
</dbReference>
<dbReference type="Pfam" id="PF12802">
    <property type="entry name" value="MarR_2"/>
    <property type="match status" value="1"/>
</dbReference>
<evidence type="ECO:0000313" key="3">
    <source>
        <dbReference type="Proteomes" id="UP001243420"/>
    </source>
</evidence>
<sequence>MPDSEHDPDALRRVFAIFNEVGIVAQLSRALFEARLPPGVLVPHFSILNHLVRVADGQTPLTLARAFQVPKTTMSHMVATVEKRGWVELRPNAADGRSKRVWLTPAGRAFREDAIAALTPDLATAATALDPAAQDQLLAHLETLRRFLDAARDQPNGSAG</sequence>
<name>A0ABY8LH54_9RHOB</name>
<dbReference type="PANTHER" id="PTHR33164:SF43">
    <property type="entry name" value="HTH-TYPE TRANSCRIPTIONAL REPRESSOR YETL"/>
    <property type="match status" value="1"/>
</dbReference>
<reference evidence="2 3" key="1">
    <citation type="submission" date="2023-04" db="EMBL/GenBank/DDBJ databases">
        <title>Jannaschia ovalis sp. nov., a marine bacterium isolated from sea tidal flat.</title>
        <authorList>
            <person name="Kwon D.Y."/>
            <person name="Kim J.-J."/>
        </authorList>
    </citation>
    <scope>NUCLEOTIDE SEQUENCE [LARGE SCALE GENOMIC DNA]</scope>
    <source>
        <strain evidence="2 3">GRR-S6-38</strain>
    </source>
</reference>
<proteinExistence type="predicted"/>
<dbReference type="PRINTS" id="PR00598">
    <property type="entry name" value="HTHMARR"/>
</dbReference>
<protein>
    <submittedName>
        <fullName evidence="2">MarR family winged helix-turn-helix transcriptional regulator</fullName>
    </submittedName>
</protein>
<dbReference type="InterPro" id="IPR039422">
    <property type="entry name" value="MarR/SlyA-like"/>
</dbReference>
<organism evidence="2 3">
    <name type="scientific">Jannaschia ovalis</name>
    <dbReference type="NCBI Taxonomy" id="3038773"/>
    <lineage>
        <taxon>Bacteria</taxon>
        <taxon>Pseudomonadati</taxon>
        <taxon>Pseudomonadota</taxon>
        <taxon>Alphaproteobacteria</taxon>
        <taxon>Rhodobacterales</taxon>
        <taxon>Roseobacteraceae</taxon>
        <taxon>Jannaschia</taxon>
    </lineage>
</organism>
<evidence type="ECO:0000259" key="1">
    <source>
        <dbReference type="PROSITE" id="PS50995"/>
    </source>
</evidence>
<dbReference type="SMART" id="SM00347">
    <property type="entry name" value="HTH_MARR"/>
    <property type="match status" value="1"/>
</dbReference>
<dbReference type="Proteomes" id="UP001243420">
    <property type="component" value="Chromosome"/>
</dbReference>
<dbReference type="InterPro" id="IPR036390">
    <property type="entry name" value="WH_DNA-bd_sf"/>
</dbReference>
<dbReference type="PANTHER" id="PTHR33164">
    <property type="entry name" value="TRANSCRIPTIONAL REGULATOR, MARR FAMILY"/>
    <property type="match status" value="1"/>
</dbReference>
<dbReference type="InterPro" id="IPR000835">
    <property type="entry name" value="HTH_MarR-typ"/>
</dbReference>
<accession>A0ABY8LH54</accession>
<evidence type="ECO:0000313" key="2">
    <source>
        <dbReference type="EMBL" id="WGH79438.1"/>
    </source>
</evidence>
<dbReference type="SUPFAM" id="SSF46785">
    <property type="entry name" value="Winged helix' DNA-binding domain"/>
    <property type="match status" value="1"/>
</dbReference>
<keyword evidence="3" id="KW-1185">Reference proteome</keyword>
<dbReference type="Gene3D" id="1.10.10.10">
    <property type="entry name" value="Winged helix-like DNA-binding domain superfamily/Winged helix DNA-binding domain"/>
    <property type="match status" value="1"/>
</dbReference>
<dbReference type="InterPro" id="IPR036388">
    <property type="entry name" value="WH-like_DNA-bd_sf"/>
</dbReference>
<dbReference type="PROSITE" id="PS50995">
    <property type="entry name" value="HTH_MARR_2"/>
    <property type="match status" value="1"/>
</dbReference>